<dbReference type="NCBIfam" id="NF010061">
    <property type="entry name" value="PRK13538.1"/>
    <property type="match status" value="1"/>
</dbReference>
<evidence type="ECO:0000256" key="5">
    <source>
        <dbReference type="ARBA" id="ARBA00022967"/>
    </source>
</evidence>
<dbReference type="EMBL" id="CAADFO010000027">
    <property type="protein sequence ID" value="VFK27362.1"/>
    <property type="molecule type" value="Genomic_DNA"/>
</dbReference>
<evidence type="ECO:0000313" key="10">
    <source>
        <dbReference type="EMBL" id="VFK76270.1"/>
    </source>
</evidence>
<dbReference type="PROSITE" id="PS00211">
    <property type="entry name" value="ABC_TRANSPORTER_1"/>
    <property type="match status" value="1"/>
</dbReference>
<dbReference type="SUPFAM" id="SSF52540">
    <property type="entry name" value="P-loop containing nucleoside triphosphate hydrolases"/>
    <property type="match status" value="1"/>
</dbReference>
<reference evidence="8" key="1">
    <citation type="submission" date="2019-02" db="EMBL/GenBank/DDBJ databases">
        <authorList>
            <person name="Gruber-Vodicka R. H."/>
            <person name="Seah K. B. B."/>
        </authorList>
    </citation>
    <scope>NUCLEOTIDE SEQUENCE</scope>
    <source>
        <strain evidence="8">BECK_BZ197</strain>
        <strain evidence="10">BECK_BZ198</strain>
        <strain evidence="9">BECK_BZ199</strain>
    </source>
</reference>
<gene>
    <name evidence="8" type="ORF">BECKMB1821G_GA0114241_102727</name>
    <name evidence="10" type="ORF">BECKMB1821H_GA0114242_10498</name>
    <name evidence="9" type="ORF">BECKMB1821I_GA0114274_10497</name>
</gene>
<dbReference type="InterPro" id="IPR027417">
    <property type="entry name" value="P-loop_NTPase"/>
</dbReference>
<keyword evidence="1" id="KW-0813">Transport</keyword>
<dbReference type="SMART" id="SM00382">
    <property type="entry name" value="AAA"/>
    <property type="match status" value="1"/>
</dbReference>
<dbReference type="NCBIfam" id="TIGR01189">
    <property type="entry name" value="ccmA"/>
    <property type="match status" value="1"/>
</dbReference>
<evidence type="ECO:0000256" key="2">
    <source>
        <dbReference type="ARBA" id="ARBA00022741"/>
    </source>
</evidence>
<keyword evidence="4" id="KW-0067">ATP-binding</keyword>
<dbReference type="InterPro" id="IPR003593">
    <property type="entry name" value="AAA+_ATPase"/>
</dbReference>
<dbReference type="GO" id="GO:0022857">
    <property type="term" value="F:transmembrane transporter activity"/>
    <property type="evidence" value="ECO:0007669"/>
    <property type="project" value="InterPro"/>
</dbReference>
<keyword evidence="3" id="KW-0201">Cytochrome c-type biogenesis</keyword>
<dbReference type="GO" id="GO:0005524">
    <property type="term" value="F:ATP binding"/>
    <property type="evidence" value="ECO:0007669"/>
    <property type="project" value="UniProtKB-KW"/>
</dbReference>
<evidence type="ECO:0000256" key="6">
    <source>
        <dbReference type="ARBA" id="ARBA00023136"/>
    </source>
</evidence>
<dbReference type="EMBL" id="CAADGH010000049">
    <property type="protein sequence ID" value="VFK76270.1"/>
    <property type="molecule type" value="Genomic_DNA"/>
</dbReference>
<proteinExistence type="predicted"/>
<evidence type="ECO:0000256" key="3">
    <source>
        <dbReference type="ARBA" id="ARBA00022748"/>
    </source>
</evidence>
<feature type="domain" description="ABC transporter" evidence="7">
    <location>
        <begin position="37"/>
        <end position="235"/>
    </location>
</feature>
<dbReference type="Pfam" id="PF00005">
    <property type="entry name" value="ABC_tran"/>
    <property type="match status" value="1"/>
</dbReference>
<dbReference type="GO" id="GO:0016887">
    <property type="term" value="F:ATP hydrolysis activity"/>
    <property type="evidence" value="ECO:0007669"/>
    <property type="project" value="InterPro"/>
</dbReference>
<accession>A0A450XDI2</accession>
<dbReference type="AlphaFoldDB" id="A0A450XDI2"/>
<evidence type="ECO:0000313" key="8">
    <source>
        <dbReference type="EMBL" id="VFK27362.1"/>
    </source>
</evidence>
<organism evidence="8">
    <name type="scientific">Candidatus Kentrum sp. MB</name>
    <dbReference type="NCBI Taxonomy" id="2138164"/>
    <lineage>
        <taxon>Bacteria</taxon>
        <taxon>Pseudomonadati</taxon>
        <taxon>Pseudomonadota</taxon>
        <taxon>Gammaproteobacteria</taxon>
        <taxon>Candidatus Kentrum</taxon>
    </lineage>
</organism>
<dbReference type="PANTHER" id="PTHR43499:SF1">
    <property type="entry name" value="ABC TRANSPORTER I FAMILY MEMBER 1"/>
    <property type="match status" value="1"/>
</dbReference>
<keyword evidence="2" id="KW-0547">Nucleotide-binding</keyword>
<dbReference type="InterPro" id="IPR003439">
    <property type="entry name" value="ABC_transporter-like_ATP-bd"/>
</dbReference>
<evidence type="ECO:0000313" key="9">
    <source>
        <dbReference type="EMBL" id="VFK33591.1"/>
    </source>
</evidence>
<dbReference type="GO" id="GO:0017004">
    <property type="term" value="P:cytochrome complex assembly"/>
    <property type="evidence" value="ECO:0007669"/>
    <property type="project" value="UniProtKB-KW"/>
</dbReference>
<dbReference type="PROSITE" id="PS50893">
    <property type="entry name" value="ABC_TRANSPORTER_2"/>
    <property type="match status" value="1"/>
</dbReference>
<protein>
    <submittedName>
        <fullName evidence="8">Heme exporter protein A</fullName>
    </submittedName>
</protein>
<dbReference type="InterPro" id="IPR017871">
    <property type="entry name" value="ABC_transporter-like_CS"/>
</dbReference>
<dbReference type="EMBL" id="CAADFQ010000049">
    <property type="protein sequence ID" value="VFK33591.1"/>
    <property type="molecule type" value="Genomic_DNA"/>
</dbReference>
<evidence type="ECO:0000256" key="1">
    <source>
        <dbReference type="ARBA" id="ARBA00022448"/>
    </source>
</evidence>
<evidence type="ECO:0000256" key="4">
    <source>
        <dbReference type="ARBA" id="ARBA00022840"/>
    </source>
</evidence>
<keyword evidence="6" id="KW-0472">Membrane</keyword>
<name>A0A450XDI2_9GAMM</name>
<dbReference type="InterPro" id="IPR005895">
    <property type="entry name" value="ABC_transptr_haem_export_CcmA"/>
</dbReference>
<evidence type="ECO:0000259" key="7">
    <source>
        <dbReference type="PROSITE" id="PS50893"/>
    </source>
</evidence>
<dbReference type="Gene3D" id="3.40.50.300">
    <property type="entry name" value="P-loop containing nucleotide triphosphate hydrolases"/>
    <property type="match status" value="1"/>
</dbReference>
<dbReference type="PANTHER" id="PTHR43499">
    <property type="entry name" value="ABC TRANSPORTER I FAMILY MEMBER 1"/>
    <property type="match status" value="1"/>
</dbReference>
<sequence length="239" mass="26507">MTNHHNPDSILLWHKNCYGHTDSKIAKITPVYSKPLLTATDLECYRDDRLLFRDINLLINAGEILQVYGPNGSGKTSLLRILCGLTLPSRGEIRWRGKNITKDRRALLSEITYIGHHNGIKPELSPAENLKIASSLIGREKTITPEVALARFDLSGFDDIPAYTLSAGQRRRVALARLLFSHATCWILDEPLTALDKTGVAIMESLLEEHAQSGGITILTTHQPLDISTKAIQEIHLGS</sequence>
<keyword evidence="5" id="KW-1278">Translocase</keyword>